<dbReference type="Proteomes" id="UP000230551">
    <property type="component" value="Unassembled WGS sequence"/>
</dbReference>
<dbReference type="STRING" id="85968.GCA_900073015_02826"/>
<accession>A0A2G5P4L0</accession>
<dbReference type="InterPro" id="IPR029068">
    <property type="entry name" value="Glyas_Bleomycin-R_OHBP_Dase"/>
</dbReference>
<reference evidence="2 3" key="1">
    <citation type="journal article" date="2017" name="Infect. Genet. Evol.">
        <title>The new phylogeny of the genus Mycobacterium: The old and the news.</title>
        <authorList>
            <person name="Tortoli E."/>
            <person name="Fedrizzi T."/>
            <person name="Meehan C.J."/>
            <person name="Trovato A."/>
            <person name="Grottola A."/>
            <person name="Giacobazzi E."/>
            <person name="Serpini G.F."/>
            <person name="Tagliazucchi S."/>
            <person name="Fabio A."/>
            <person name="Bettua C."/>
            <person name="Bertorelli R."/>
            <person name="Frascaro F."/>
            <person name="De Sanctis V."/>
            <person name="Pecorari M."/>
            <person name="Jousson O."/>
            <person name="Segata N."/>
            <person name="Cirillo D.M."/>
        </authorList>
    </citation>
    <scope>NUCLEOTIDE SEQUENCE [LARGE SCALE GENOMIC DNA]</scope>
    <source>
        <strain evidence="2 3">CIP1034565</strain>
    </source>
</reference>
<feature type="domain" description="VOC" evidence="1">
    <location>
        <begin position="14"/>
        <end position="155"/>
    </location>
</feature>
<dbReference type="AlphaFoldDB" id="A0A2G5P4L0"/>
<comment type="caution">
    <text evidence="2">The sequence shown here is derived from an EMBL/GenBank/DDBJ whole genome shotgun (WGS) entry which is preliminary data.</text>
</comment>
<dbReference type="PROSITE" id="PS51819">
    <property type="entry name" value="VOC"/>
    <property type="match status" value="1"/>
</dbReference>
<protein>
    <submittedName>
        <fullName evidence="2">Methylmalonyl-CoA epimerase</fullName>
    </submittedName>
</protein>
<evidence type="ECO:0000313" key="2">
    <source>
        <dbReference type="EMBL" id="PIB73217.1"/>
    </source>
</evidence>
<sequence length="188" mass="20590">MSDKKGVIMPNEFQYCQIAWVVNDLDAAIEKWRAMTGIGPFFVGRHVGAAFVGPKLRGQDTEIDISAAIAQAGPVQLEFIQQHDDRPSPYREMLAEGEEGLHHVCVFVDDVDAELARYAEQGYDTVLTATFGGQTPLAYVDTRALTGTMTELMSGEGMVKQMYARVAEIAADWDGVTDPVRDLSSLMG</sequence>
<dbReference type="SUPFAM" id="SSF54593">
    <property type="entry name" value="Glyoxalase/Bleomycin resistance protein/Dihydroxybiphenyl dioxygenase"/>
    <property type="match status" value="1"/>
</dbReference>
<dbReference type="EMBL" id="PDCN02000037">
    <property type="protein sequence ID" value="PIB73217.1"/>
    <property type="molecule type" value="Genomic_DNA"/>
</dbReference>
<proteinExistence type="predicted"/>
<dbReference type="InterPro" id="IPR037523">
    <property type="entry name" value="VOC_core"/>
</dbReference>
<evidence type="ECO:0000313" key="3">
    <source>
        <dbReference type="Proteomes" id="UP000230551"/>
    </source>
</evidence>
<dbReference type="Gene3D" id="3.10.180.10">
    <property type="entry name" value="2,3-Dihydroxybiphenyl 1,2-Dioxygenase, domain 1"/>
    <property type="match status" value="1"/>
</dbReference>
<name>A0A2G5P4L0_9MYCO</name>
<organism evidence="2 3">
    <name type="scientific">Mycolicibacterium brumae</name>
    <dbReference type="NCBI Taxonomy" id="85968"/>
    <lineage>
        <taxon>Bacteria</taxon>
        <taxon>Bacillati</taxon>
        <taxon>Actinomycetota</taxon>
        <taxon>Actinomycetes</taxon>
        <taxon>Mycobacteriales</taxon>
        <taxon>Mycobacteriaceae</taxon>
        <taxon>Mycolicibacterium</taxon>
    </lineage>
</organism>
<dbReference type="Pfam" id="PF13669">
    <property type="entry name" value="Glyoxalase_4"/>
    <property type="match status" value="1"/>
</dbReference>
<gene>
    <name evidence="2" type="ORF">CQY22_017745</name>
</gene>
<evidence type="ECO:0000259" key="1">
    <source>
        <dbReference type="PROSITE" id="PS51819"/>
    </source>
</evidence>
<keyword evidence="3" id="KW-1185">Reference proteome</keyword>
<dbReference type="OrthoDB" id="9792173at2"/>